<proteinExistence type="predicted"/>
<organism evidence="2 3">
    <name type="scientific">Pinctada imbricata</name>
    <name type="common">Atlantic pearl-oyster</name>
    <name type="synonym">Pinctada martensii</name>
    <dbReference type="NCBI Taxonomy" id="66713"/>
    <lineage>
        <taxon>Eukaryota</taxon>
        <taxon>Metazoa</taxon>
        <taxon>Spiralia</taxon>
        <taxon>Lophotrochozoa</taxon>
        <taxon>Mollusca</taxon>
        <taxon>Bivalvia</taxon>
        <taxon>Autobranchia</taxon>
        <taxon>Pteriomorphia</taxon>
        <taxon>Pterioida</taxon>
        <taxon>Pterioidea</taxon>
        <taxon>Pteriidae</taxon>
        <taxon>Pinctada</taxon>
    </lineage>
</organism>
<keyword evidence="3" id="KW-1185">Reference proteome</keyword>
<protein>
    <submittedName>
        <fullName evidence="2">Uncharacterized protein</fullName>
    </submittedName>
</protein>
<reference evidence="2" key="1">
    <citation type="submission" date="2019-08" db="EMBL/GenBank/DDBJ databases">
        <title>The improved chromosome-level genome for the pearl oyster Pinctada fucata martensii using PacBio sequencing and Hi-C.</title>
        <authorList>
            <person name="Zheng Z."/>
        </authorList>
    </citation>
    <scope>NUCLEOTIDE SEQUENCE</scope>
    <source>
        <strain evidence="2">ZZ-2019</strain>
        <tissue evidence="2">Adductor muscle</tissue>
    </source>
</reference>
<feature type="signal peptide" evidence="1">
    <location>
        <begin position="1"/>
        <end position="25"/>
    </location>
</feature>
<keyword evidence="1" id="KW-0732">Signal</keyword>
<evidence type="ECO:0000313" key="2">
    <source>
        <dbReference type="EMBL" id="KAK3105942.1"/>
    </source>
</evidence>
<dbReference type="SUPFAM" id="SSF54637">
    <property type="entry name" value="Thioesterase/thiol ester dehydrase-isomerase"/>
    <property type="match status" value="2"/>
</dbReference>
<dbReference type="Gene3D" id="3.10.129.10">
    <property type="entry name" value="Hotdog Thioesterase"/>
    <property type="match status" value="1"/>
</dbReference>
<accession>A0AA88YUN0</accession>
<gene>
    <name evidence="2" type="ORF">FSP39_009083</name>
</gene>
<dbReference type="AlphaFoldDB" id="A0AA88YUN0"/>
<evidence type="ECO:0000256" key="1">
    <source>
        <dbReference type="SAM" id="SignalP"/>
    </source>
</evidence>
<evidence type="ECO:0000313" key="3">
    <source>
        <dbReference type="Proteomes" id="UP001186944"/>
    </source>
</evidence>
<dbReference type="Proteomes" id="UP001186944">
    <property type="component" value="Unassembled WGS sequence"/>
</dbReference>
<feature type="chain" id="PRO_5041724698" evidence="1">
    <location>
        <begin position="26"/>
        <end position="262"/>
    </location>
</feature>
<dbReference type="PANTHER" id="PTHR34487">
    <property type="entry name" value="ACYL-ACP THIOESTERASE"/>
    <property type="match status" value="1"/>
</dbReference>
<name>A0AA88YUN0_PINIB</name>
<dbReference type="InterPro" id="IPR029069">
    <property type="entry name" value="HotDog_dom_sf"/>
</dbReference>
<comment type="caution">
    <text evidence="2">The sequence shown here is derived from an EMBL/GenBank/DDBJ whole genome shotgun (WGS) entry which is preliminary data.</text>
</comment>
<sequence length="262" mass="30720">MVQLTSVLQLFESVAMFAFWHGANTNREPSFWDIRKIFGEYMFFMATIRCDIYKEFYQINSSKHNLDVLIELSNLSRSSFTLSYTLKARSHPMPYARLDFVSICIDMSTRKPCPLPPSVRDMFKNHSLQKRLIRRRMEKLIRPQECQTYRVSIHYTDTDENQHTHWIAYIRACYNACMAGILHQKYECITKDDAVQGIKSFEITFLKESMIEDDLDVISWTFPYEDGTYIAFDVQKGDQLCCQGKLSFHDGRSTDDGKNSKL</sequence>
<dbReference type="EMBL" id="VSWD01000003">
    <property type="protein sequence ID" value="KAK3105942.1"/>
    <property type="molecule type" value="Genomic_DNA"/>
</dbReference>
<dbReference type="PANTHER" id="PTHR34487:SF1">
    <property type="entry name" value="ACYL-ACP THIOESTERASE"/>
    <property type="match status" value="1"/>
</dbReference>